<keyword evidence="6 8" id="KW-0472">Membrane</keyword>
<name>A0A8T0D7N0_9TREM</name>
<comment type="subcellular location">
    <subcellularLocation>
        <location evidence="1">Membrane</location>
        <topology evidence="1">Multi-pass membrane protein</topology>
    </subcellularLocation>
</comment>
<feature type="domain" description="Potassium channel" evidence="9">
    <location>
        <begin position="257"/>
        <end position="345"/>
    </location>
</feature>
<evidence type="ECO:0000256" key="6">
    <source>
        <dbReference type="ARBA" id="ARBA00023136"/>
    </source>
</evidence>
<feature type="transmembrane region" description="Helical" evidence="8">
    <location>
        <begin position="246"/>
        <end position="268"/>
    </location>
</feature>
<dbReference type="SUPFAM" id="SSF81324">
    <property type="entry name" value="Voltage-gated potassium channels"/>
    <property type="match status" value="1"/>
</dbReference>
<dbReference type="Pfam" id="PF07885">
    <property type="entry name" value="Ion_trans_2"/>
    <property type="match status" value="1"/>
</dbReference>
<evidence type="ECO:0000256" key="5">
    <source>
        <dbReference type="ARBA" id="ARBA00023065"/>
    </source>
</evidence>
<evidence type="ECO:0000256" key="4">
    <source>
        <dbReference type="ARBA" id="ARBA00022989"/>
    </source>
</evidence>
<dbReference type="GO" id="GO:0030322">
    <property type="term" value="P:stabilization of membrane potential"/>
    <property type="evidence" value="ECO:0007669"/>
    <property type="project" value="TreeGrafter"/>
</dbReference>
<dbReference type="InterPro" id="IPR013099">
    <property type="entry name" value="K_chnl_dom"/>
</dbReference>
<keyword evidence="3 8" id="KW-0812">Transmembrane</keyword>
<dbReference type="PANTHER" id="PTHR11003:SF249">
    <property type="entry name" value="TWO PORE POTASSIUM CHANNEL PROTEIN SUP-9"/>
    <property type="match status" value="1"/>
</dbReference>
<evidence type="ECO:0000256" key="3">
    <source>
        <dbReference type="ARBA" id="ARBA00022692"/>
    </source>
</evidence>
<evidence type="ECO:0000256" key="7">
    <source>
        <dbReference type="ARBA" id="ARBA00023303"/>
    </source>
</evidence>
<dbReference type="AlphaFoldDB" id="A0A8T0D7N0"/>
<keyword evidence="5" id="KW-0406">Ion transport</keyword>
<keyword evidence="2" id="KW-0813">Transport</keyword>
<dbReference type="GO" id="GO:0005886">
    <property type="term" value="C:plasma membrane"/>
    <property type="evidence" value="ECO:0007669"/>
    <property type="project" value="TreeGrafter"/>
</dbReference>
<dbReference type="InterPro" id="IPR003280">
    <property type="entry name" value="2pore_dom_K_chnl"/>
</dbReference>
<dbReference type="Proteomes" id="UP000699462">
    <property type="component" value="Unassembled WGS sequence"/>
</dbReference>
<dbReference type="PANTHER" id="PTHR11003">
    <property type="entry name" value="POTASSIUM CHANNEL, SUBFAMILY K"/>
    <property type="match status" value="1"/>
</dbReference>
<protein>
    <recommendedName>
        <fullName evidence="9">Potassium channel domain-containing protein</fullName>
    </recommendedName>
</protein>
<evidence type="ECO:0000256" key="1">
    <source>
        <dbReference type="ARBA" id="ARBA00004141"/>
    </source>
</evidence>
<feature type="transmembrane region" description="Helical" evidence="8">
    <location>
        <begin position="280"/>
        <end position="298"/>
    </location>
</feature>
<keyword evidence="11" id="KW-1185">Reference proteome</keyword>
<comment type="caution">
    <text evidence="10">The sequence shown here is derived from an EMBL/GenBank/DDBJ whole genome shotgun (WGS) entry which is preliminary data.</text>
</comment>
<evidence type="ECO:0000259" key="9">
    <source>
        <dbReference type="Pfam" id="PF07885"/>
    </source>
</evidence>
<sequence length="421" mass="47156">MSGVTSATTVDENEKLLEVWARDLCLAWPNTVQPHLKNTFPDYAFSKMPRTKVSYRTLRTFGSNSCPNIEDISSPNRLVGLRVPQRLTASYSPTLNTVIGPLERLPSLSPLSADNFDRNFPESTEHYLRRTNNHNWWPDSSHTCYKQKMNEIVCCSDKMSEKAVCSQHQVAQNPGNHYKESIDAEFFDRYRHSLLTIASPSVLAEASFLAILHFLLSQCDTALIKGFPVANFRLEGQKNCLFKARLAHFFLVALVILLGIIILPAIVFHQMEVGWSFLDAIYFCVISMTTVGLGDLVPSGSDSTDEQRSDLLLYITRAYTILTTIYLLLGTTLVLLVSRVFEEVLIYELDTVWIGQGSPLLHNHTLGSISSEAAFGTPAPTSQPPHNVLSSFQSEHKRAEKTVSCTIQGHNSLNLTPLLRY</sequence>
<evidence type="ECO:0000256" key="8">
    <source>
        <dbReference type="SAM" id="Phobius"/>
    </source>
</evidence>
<organism evidence="10 11">
    <name type="scientific">Paragonimus westermani</name>
    <dbReference type="NCBI Taxonomy" id="34504"/>
    <lineage>
        <taxon>Eukaryota</taxon>
        <taxon>Metazoa</taxon>
        <taxon>Spiralia</taxon>
        <taxon>Lophotrochozoa</taxon>
        <taxon>Platyhelminthes</taxon>
        <taxon>Trematoda</taxon>
        <taxon>Digenea</taxon>
        <taxon>Plagiorchiida</taxon>
        <taxon>Troglotremata</taxon>
        <taxon>Troglotrematidae</taxon>
        <taxon>Paragonimus</taxon>
    </lineage>
</organism>
<evidence type="ECO:0000256" key="2">
    <source>
        <dbReference type="ARBA" id="ARBA00022448"/>
    </source>
</evidence>
<dbReference type="Gene3D" id="1.10.287.70">
    <property type="match status" value="1"/>
</dbReference>
<accession>A0A8T0D7N0</accession>
<proteinExistence type="predicted"/>
<evidence type="ECO:0000313" key="10">
    <source>
        <dbReference type="EMBL" id="KAF8563843.1"/>
    </source>
</evidence>
<feature type="transmembrane region" description="Helical" evidence="8">
    <location>
        <begin position="318"/>
        <end position="337"/>
    </location>
</feature>
<gene>
    <name evidence="10" type="ORF">P879_11241</name>
</gene>
<keyword evidence="7" id="KW-0407">Ion channel</keyword>
<dbReference type="EMBL" id="JTDF01010526">
    <property type="protein sequence ID" value="KAF8563843.1"/>
    <property type="molecule type" value="Genomic_DNA"/>
</dbReference>
<dbReference type="OrthoDB" id="6277993at2759"/>
<dbReference type="GO" id="GO:0022841">
    <property type="term" value="F:potassium ion leak channel activity"/>
    <property type="evidence" value="ECO:0007669"/>
    <property type="project" value="TreeGrafter"/>
</dbReference>
<evidence type="ECO:0000313" key="11">
    <source>
        <dbReference type="Proteomes" id="UP000699462"/>
    </source>
</evidence>
<reference evidence="10 11" key="1">
    <citation type="submission" date="2019-07" db="EMBL/GenBank/DDBJ databases">
        <title>Annotation for the trematode Paragonimus westermani.</title>
        <authorList>
            <person name="Choi Y.-J."/>
        </authorList>
    </citation>
    <scope>NUCLEOTIDE SEQUENCE [LARGE SCALE GENOMIC DNA]</scope>
    <source>
        <strain evidence="10">180907_Pwestermani</strain>
    </source>
</reference>
<keyword evidence="4 8" id="KW-1133">Transmembrane helix</keyword>
<dbReference type="GO" id="GO:0015271">
    <property type="term" value="F:outward rectifier potassium channel activity"/>
    <property type="evidence" value="ECO:0007669"/>
    <property type="project" value="TreeGrafter"/>
</dbReference>